<dbReference type="Proteomes" id="UP001240697">
    <property type="component" value="Chromosome"/>
</dbReference>
<dbReference type="RefSeq" id="WP_283487901.1">
    <property type="nucleotide sequence ID" value="NZ_CP125947.1"/>
</dbReference>
<dbReference type="EMBL" id="CP125947">
    <property type="protein sequence ID" value="WHS66826.1"/>
    <property type="molecule type" value="Genomic_DNA"/>
</dbReference>
<feature type="compositionally biased region" description="Basic and acidic residues" evidence="1">
    <location>
        <begin position="61"/>
        <end position="70"/>
    </location>
</feature>
<organism evidence="2 3">
    <name type="scientific">Comamonas resistens</name>
    <dbReference type="NCBI Taxonomy" id="3046670"/>
    <lineage>
        <taxon>Bacteria</taxon>
        <taxon>Pseudomonadati</taxon>
        <taxon>Pseudomonadota</taxon>
        <taxon>Betaproteobacteria</taxon>
        <taxon>Burkholderiales</taxon>
        <taxon>Comamonadaceae</taxon>
        <taxon>Comamonas</taxon>
    </lineage>
</organism>
<keyword evidence="3" id="KW-1185">Reference proteome</keyword>
<reference evidence="2 3" key="1">
    <citation type="submission" date="2023-05" db="EMBL/GenBank/DDBJ databases">
        <authorList>
            <person name="Yin Y."/>
            <person name="Lu Z."/>
        </authorList>
    </citation>
    <scope>NUCLEOTIDE SEQUENCE [LARGE SCALE GENOMIC DNA]</scope>
    <source>
        <strain evidence="2 3">ZM22</strain>
    </source>
</reference>
<evidence type="ECO:0000256" key="1">
    <source>
        <dbReference type="SAM" id="MobiDB-lite"/>
    </source>
</evidence>
<accession>A0ABY8SW43</accession>
<sequence>MAGIATSAWTQHGDSVRKNICLPIVQQDYGPLTSPGKSQIWWVRQGIGLRQSKPQAVQKYGKAEKQRIKGDVSGSKRAGALPV</sequence>
<gene>
    <name evidence="2" type="ORF">QMY55_06775</name>
</gene>
<protein>
    <submittedName>
        <fullName evidence="2">Uncharacterized protein</fullName>
    </submittedName>
</protein>
<feature type="region of interest" description="Disordered" evidence="1">
    <location>
        <begin position="60"/>
        <end position="83"/>
    </location>
</feature>
<proteinExistence type="predicted"/>
<name>A0ABY8SW43_9BURK</name>
<evidence type="ECO:0000313" key="2">
    <source>
        <dbReference type="EMBL" id="WHS66826.1"/>
    </source>
</evidence>
<evidence type="ECO:0000313" key="3">
    <source>
        <dbReference type="Proteomes" id="UP001240697"/>
    </source>
</evidence>